<name>A0ABQ3HY81_9SPHI</name>
<organism evidence="3 4">
    <name type="scientific">Sphingobacterium griseoflavum</name>
    <dbReference type="NCBI Taxonomy" id="1474952"/>
    <lineage>
        <taxon>Bacteria</taxon>
        <taxon>Pseudomonadati</taxon>
        <taxon>Bacteroidota</taxon>
        <taxon>Sphingobacteriia</taxon>
        <taxon>Sphingobacteriales</taxon>
        <taxon>Sphingobacteriaceae</taxon>
        <taxon>Sphingobacterium</taxon>
    </lineage>
</organism>
<reference evidence="4" key="1">
    <citation type="journal article" date="2019" name="Int. J. Syst. Evol. Microbiol.">
        <title>The Global Catalogue of Microorganisms (GCM) 10K type strain sequencing project: providing services to taxonomists for standard genome sequencing and annotation.</title>
        <authorList>
            <consortium name="The Broad Institute Genomics Platform"/>
            <consortium name="The Broad Institute Genome Sequencing Center for Infectious Disease"/>
            <person name="Wu L."/>
            <person name="Ma J."/>
        </authorList>
    </citation>
    <scope>NUCLEOTIDE SEQUENCE [LARGE SCALE GENOMIC DNA]</scope>
    <source>
        <strain evidence="4">CGMCC 1.12966</strain>
    </source>
</reference>
<accession>A0ABQ3HY81</accession>
<sequence>MEKITRVLLLAFHPRLEASHVNRFLLNTLREHPHIEVKDMYELYPDFNIDVNKEQQDLLQADLVIVQHPFFWYAAPPLIKQWIDLVLEHGWAYGTNGDKLKGKQIMHLVSSGGGFEDYCQQGKNLYTYTELLRPFELTYKFCQMQQLPTYVVPLANKIAQIDLEQHAQQVKRILEQWIAGEVDAKLPAGVTYLNELN</sequence>
<dbReference type="Pfam" id="PF02525">
    <property type="entry name" value="Flavodoxin_2"/>
    <property type="match status" value="1"/>
</dbReference>
<dbReference type="PANTHER" id="PTHR47307:SF1">
    <property type="entry name" value="GLUTATHIONE-REGULATED POTASSIUM-EFFLUX SYSTEM ANCILLARY PROTEIN KEFG"/>
    <property type="match status" value="1"/>
</dbReference>
<dbReference type="Proteomes" id="UP000620550">
    <property type="component" value="Unassembled WGS sequence"/>
</dbReference>
<keyword evidence="4" id="KW-1185">Reference proteome</keyword>
<evidence type="ECO:0000313" key="3">
    <source>
        <dbReference type="EMBL" id="GHE32030.1"/>
    </source>
</evidence>
<gene>
    <name evidence="3" type="ORF">GCM10017764_14000</name>
</gene>
<evidence type="ECO:0000313" key="4">
    <source>
        <dbReference type="Proteomes" id="UP000620550"/>
    </source>
</evidence>
<protein>
    <recommendedName>
        <fullName evidence="2">Flavodoxin-like fold domain-containing protein</fullName>
    </recommendedName>
</protein>
<comment type="caution">
    <text evidence="3">The sequence shown here is derived from an EMBL/GenBank/DDBJ whole genome shotgun (WGS) entry which is preliminary data.</text>
</comment>
<dbReference type="RefSeq" id="WP_189625922.1">
    <property type="nucleotide sequence ID" value="NZ_BNAF01000004.1"/>
</dbReference>
<dbReference type="Gene3D" id="3.40.50.360">
    <property type="match status" value="1"/>
</dbReference>
<evidence type="ECO:0000256" key="1">
    <source>
        <dbReference type="ARBA" id="ARBA00023002"/>
    </source>
</evidence>
<dbReference type="InterPro" id="IPR046980">
    <property type="entry name" value="KefG/KefF"/>
</dbReference>
<keyword evidence="1" id="KW-0560">Oxidoreductase</keyword>
<dbReference type="PANTHER" id="PTHR47307">
    <property type="entry name" value="GLUTATHIONE-REGULATED POTASSIUM-EFFLUX SYSTEM ANCILLARY PROTEIN KEFG"/>
    <property type="match status" value="1"/>
</dbReference>
<dbReference type="SUPFAM" id="SSF52218">
    <property type="entry name" value="Flavoproteins"/>
    <property type="match status" value="1"/>
</dbReference>
<dbReference type="InterPro" id="IPR003680">
    <property type="entry name" value="Flavodoxin_fold"/>
</dbReference>
<feature type="domain" description="Flavodoxin-like fold" evidence="2">
    <location>
        <begin position="6"/>
        <end position="172"/>
    </location>
</feature>
<proteinExistence type="predicted"/>
<dbReference type="EMBL" id="BNAF01000004">
    <property type="protein sequence ID" value="GHE32030.1"/>
    <property type="molecule type" value="Genomic_DNA"/>
</dbReference>
<evidence type="ECO:0000259" key="2">
    <source>
        <dbReference type="Pfam" id="PF02525"/>
    </source>
</evidence>
<dbReference type="InterPro" id="IPR029039">
    <property type="entry name" value="Flavoprotein-like_sf"/>
</dbReference>